<comment type="caution">
    <text evidence="3">The sequence shown here is derived from an EMBL/GenBank/DDBJ whole genome shotgun (WGS) entry which is preliminary data.</text>
</comment>
<evidence type="ECO:0000259" key="2">
    <source>
        <dbReference type="PROSITE" id="PS50891"/>
    </source>
</evidence>
<gene>
    <name evidence="3" type="primary">LBD42_1</name>
    <name evidence="3" type="ORF">CK203_091456</name>
</gene>
<reference evidence="3 4" key="1">
    <citation type="journal article" date="2018" name="PLoS Genet.">
        <title>Population sequencing reveals clonal diversity and ancestral inbreeding in the grapevine cultivar Chardonnay.</title>
        <authorList>
            <person name="Roach M.J."/>
            <person name="Johnson D.L."/>
            <person name="Bohlmann J."/>
            <person name="van Vuuren H.J."/>
            <person name="Jones S.J."/>
            <person name="Pretorius I.S."/>
            <person name="Schmidt S.A."/>
            <person name="Borneman A.R."/>
        </authorList>
    </citation>
    <scope>NUCLEOTIDE SEQUENCE [LARGE SCALE GENOMIC DNA]</scope>
    <source>
        <strain evidence="4">cv. Chardonnay</strain>
        <tissue evidence="3">Leaf</tissue>
    </source>
</reference>
<dbReference type="PANTHER" id="PTHR31304:SF64">
    <property type="entry name" value="LOB DOMAIN-CONTAINING PROTEIN 42"/>
    <property type="match status" value="1"/>
</dbReference>
<proteinExistence type="inferred from homology"/>
<feature type="domain" description="LOB" evidence="2">
    <location>
        <begin position="3"/>
        <end position="109"/>
    </location>
</feature>
<dbReference type="Proteomes" id="UP000288805">
    <property type="component" value="Unassembled WGS sequence"/>
</dbReference>
<dbReference type="InterPro" id="IPR004883">
    <property type="entry name" value="LOB"/>
</dbReference>
<comment type="similarity">
    <text evidence="1">Belongs to the LOB domain-containing protein family.</text>
</comment>
<dbReference type="PROSITE" id="PS50891">
    <property type="entry name" value="LOB"/>
    <property type="match status" value="1"/>
</dbReference>
<dbReference type="PANTHER" id="PTHR31304">
    <property type="entry name" value="LOB DOMAIN-CONTAINING PROTEIN 38"/>
    <property type="match status" value="1"/>
</dbReference>
<sequence>MRTSCNGCRVLRKACSQDCIIKPCLEWIKNPDFQANATLFLAKFYGRAGLINLINAGPQQLRPAIFRSLLWEACGRVVNPIYGSVGLLWSGDWNRCLDAVDAVLRGVPIARKPSEATSSSPSDHPVKAYDIRHVSKDFKFPTTENLNRVTAPAPKPFKRSSKSKPKPQASLVFDFATKPAADQSDKFCDVRLPWPSSHEFNQTPSHGPSLGYRLEWLTKLDRESDKSKVKLELTLGSGTNF</sequence>
<evidence type="ECO:0000313" key="4">
    <source>
        <dbReference type="Proteomes" id="UP000288805"/>
    </source>
</evidence>
<evidence type="ECO:0000313" key="3">
    <source>
        <dbReference type="EMBL" id="RVW45531.1"/>
    </source>
</evidence>
<organism evidence="3 4">
    <name type="scientific">Vitis vinifera</name>
    <name type="common">Grape</name>
    <dbReference type="NCBI Taxonomy" id="29760"/>
    <lineage>
        <taxon>Eukaryota</taxon>
        <taxon>Viridiplantae</taxon>
        <taxon>Streptophyta</taxon>
        <taxon>Embryophyta</taxon>
        <taxon>Tracheophyta</taxon>
        <taxon>Spermatophyta</taxon>
        <taxon>Magnoliopsida</taxon>
        <taxon>eudicotyledons</taxon>
        <taxon>Gunneridae</taxon>
        <taxon>Pentapetalae</taxon>
        <taxon>rosids</taxon>
        <taxon>Vitales</taxon>
        <taxon>Vitaceae</taxon>
        <taxon>Viteae</taxon>
        <taxon>Vitis</taxon>
    </lineage>
</organism>
<dbReference type="EMBL" id="QGNW01001325">
    <property type="protein sequence ID" value="RVW45531.1"/>
    <property type="molecule type" value="Genomic_DNA"/>
</dbReference>
<evidence type="ECO:0000256" key="1">
    <source>
        <dbReference type="ARBA" id="ARBA00005474"/>
    </source>
</evidence>
<name>A0A438ECI8_VITVI</name>
<dbReference type="Pfam" id="PF03195">
    <property type="entry name" value="LOB"/>
    <property type="match status" value="1"/>
</dbReference>
<dbReference type="AlphaFoldDB" id="A0A438ECI8"/>
<protein>
    <submittedName>
        <fullName evidence="3">LOB domain-containing protein 42</fullName>
    </submittedName>
</protein>
<accession>A0A438ECI8</accession>